<dbReference type="SUPFAM" id="SSF52540">
    <property type="entry name" value="P-loop containing nucleoside triphosphate hydrolases"/>
    <property type="match status" value="1"/>
</dbReference>
<name>A0A1H0CHZ4_9GAMM</name>
<dbReference type="STRING" id="416873.SAMN04487951_10665"/>
<dbReference type="Gene3D" id="3.40.50.300">
    <property type="entry name" value="P-loop containing nucleotide triphosphate hydrolases"/>
    <property type="match status" value="1"/>
</dbReference>
<dbReference type="RefSeq" id="WP_089704959.1">
    <property type="nucleotide sequence ID" value="NZ_FNII01000006.1"/>
</dbReference>
<evidence type="ECO:0000256" key="3">
    <source>
        <dbReference type="ARBA" id="ARBA00022840"/>
    </source>
</evidence>
<dbReference type="InterPro" id="IPR027417">
    <property type="entry name" value="P-loop_NTPase"/>
</dbReference>
<dbReference type="SUPFAM" id="SSF50331">
    <property type="entry name" value="MOP-like"/>
    <property type="match status" value="1"/>
</dbReference>
<reference evidence="6" key="1">
    <citation type="submission" date="2016-10" db="EMBL/GenBank/DDBJ databases">
        <authorList>
            <person name="Varghese N."/>
            <person name="Submissions S."/>
        </authorList>
    </citation>
    <scope>NUCLEOTIDE SEQUENCE [LARGE SCALE GENOMIC DNA]</scope>
    <source>
        <strain evidence="6">CGMCC 1.6494</strain>
    </source>
</reference>
<dbReference type="OrthoDB" id="9802264at2"/>
<evidence type="ECO:0000313" key="6">
    <source>
        <dbReference type="Proteomes" id="UP000199677"/>
    </source>
</evidence>
<evidence type="ECO:0000256" key="2">
    <source>
        <dbReference type="ARBA" id="ARBA00022741"/>
    </source>
</evidence>
<dbReference type="Gene3D" id="2.40.50.100">
    <property type="match status" value="1"/>
</dbReference>
<organism evidence="5 6">
    <name type="scientific">Vreelandella arcis</name>
    <dbReference type="NCBI Taxonomy" id="416873"/>
    <lineage>
        <taxon>Bacteria</taxon>
        <taxon>Pseudomonadati</taxon>
        <taxon>Pseudomonadota</taxon>
        <taxon>Gammaproteobacteria</taxon>
        <taxon>Oceanospirillales</taxon>
        <taxon>Halomonadaceae</taxon>
        <taxon>Vreelandella</taxon>
    </lineage>
</organism>
<accession>A0A1H0CHZ4</accession>
<gene>
    <name evidence="5" type="ORF">SAMN04487951_10665</name>
</gene>
<dbReference type="InterPro" id="IPR050093">
    <property type="entry name" value="ABC_SmlMolc_Importer"/>
</dbReference>
<dbReference type="InterPro" id="IPR003439">
    <property type="entry name" value="ABC_transporter-like_ATP-bd"/>
</dbReference>
<sequence>MNRFHQEDFRLSSQAHIRIVGVSKRYGDHNALKQVDLDIREGEFFSLLGPSGGGKTTLLKMLGGFETPTEGDIYINGEHVNDVPPHKRNTNMVFQNYALFPHLNVIDNIGYGLRRSGLTADEKNQKINGLIELTQLSGLEKRNIEHLSGGQKQRVALARALVMDPSVLLLDEPLGALDKTLRDEMGLELRAIQKRVGITFVFVTHDQEEAMALSDRVAVLFDGAIAQVDTPRRLYDGPRSASVANFIGTSNIFDARIIAVNPSNIRVEIAGQWTMDLPRDADHSAEVSQNLSIAVRPERIAVNPTVNAADEFVGKAKVATVSFRGDRSYLELDDPYSSTRLSVVLLNLPNSDKPVPEIGDEAVFSFCQQDVILLT</sequence>
<dbReference type="Pfam" id="PF00005">
    <property type="entry name" value="ABC_tran"/>
    <property type="match status" value="1"/>
</dbReference>
<protein>
    <submittedName>
        <fullName evidence="5">Spermidine/putrescine transport system ATP-binding protein</fullName>
    </submittedName>
</protein>
<keyword evidence="3 5" id="KW-0067">ATP-binding</keyword>
<dbReference type="PANTHER" id="PTHR42781:SF4">
    <property type="entry name" value="SPERMIDINE_PUTRESCINE IMPORT ATP-BINDING PROTEIN POTA"/>
    <property type="match status" value="1"/>
</dbReference>
<dbReference type="SMART" id="SM00382">
    <property type="entry name" value="AAA"/>
    <property type="match status" value="1"/>
</dbReference>
<dbReference type="Pfam" id="PF08402">
    <property type="entry name" value="TOBE_2"/>
    <property type="match status" value="1"/>
</dbReference>
<dbReference type="InterPro" id="IPR003593">
    <property type="entry name" value="AAA+_ATPase"/>
</dbReference>
<keyword evidence="6" id="KW-1185">Reference proteome</keyword>
<evidence type="ECO:0000259" key="4">
    <source>
        <dbReference type="PROSITE" id="PS50893"/>
    </source>
</evidence>
<evidence type="ECO:0000313" key="5">
    <source>
        <dbReference type="EMBL" id="SDN57490.1"/>
    </source>
</evidence>
<dbReference type="GO" id="GO:0015847">
    <property type="term" value="P:putrescine transport"/>
    <property type="evidence" value="ECO:0007669"/>
    <property type="project" value="UniProtKB-ARBA"/>
</dbReference>
<dbReference type="EMBL" id="FNII01000006">
    <property type="protein sequence ID" value="SDN57490.1"/>
    <property type="molecule type" value="Genomic_DNA"/>
</dbReference>
<dbReference type="GO" id="GO:0005524">
    <property type="term" value="F:ATP binding"/>
    <property type="evidence" value="ECO:0007669"/>
    <property type="project" value="UniProtKB-KW"/>
</dbReference>
<dbReference type="PROSITE" id="PS50893">
    <property type="entry name" value="ABC_TRANSPORTER_2"/>
    <property type="match status" value="1"/>
</dbReference>
<dbReference type="PROSITE" id="PS00211">
    <property type="entry name" value="ABC_TRANSPORTER_1"/>
    <property type="match status" value="1"/>
</dbReference>
<evidence type="ECO:0000256" key="1">
    <source>
        <dbReference type="ARBA" id="ARBA00022448"/>
    </source>
</evidence>
<dbReference type="FunFam" id="3.40.50.300:FF:000133">
    <property type="entry name" value="Spermidine/putrescine import ATP-binding protein PotA"/>
    <property type="match status" value="1"/>
</dbReference>
<dbReference type="InterPro" id="IPR013611">
    <property type="entry name" value="Transp-assoc_OB_typ2"/>
</dbReference>
<keyword evidence="1" id="KW-0813">Transport</keyword>
<dbReference type="InterPro" id="IPR008995">
    <property type="entry name" value="Mo/tungstate-bd_C_term_dom"/>
</dbReference>
<dbReference type="Proteomes" id="UP000199677">
    <property type="component" value="Unassembled WGS sequence"/>
</dbReference>
<dbReference type="InterPro" id="IPR017871">
    <property type="entry name" value="ABC_transporter-like_CS"/>
</dbReference>
<dbReference type="AlphaFoldDB" id="A0A1H0CHZ4"/>
<dbReference type="GO" id="GO:0016887">
    <property type="term" value="F:ATP hydrolysis activity"/>
    <property type="evidence" value="ECO:0007669"/>
    <property type="project" value="InterPro"/>
</dbReference>
<feature type="domain" description="ABC transporter" evidence="4">
    <location>
        <begin position="17"/>
        <end position="247"/>
    </location>
</feature>
<dbReference type="GO" id="GO:0022857">
    <property type="term" value="F:transmembrane transporter activity"/>
    <property type="evidence" value="ECO:0007669"/>
    <property type="project" value="InterPro"/>
</dbReference>
<dbReference type="GO" id="GO:0043190">
    <property type="term" value="C:ATP-binding cassette (ABC) transporter complex"/>
    <property type="evidence" value="ECO:0007669"/>
    <property type="project" value="InterPro"/>
</dbReference>
<dbReference type="PANTHER" id="PTHR42781">
    <property type="entry name" value="SPERMIDINE/PUTRESCINE IMPORT ATP-BINDING PROTEIN POTA"/>
    <property type="match status" value="1"/>
</dbReference>
<keyword evidence="2" id="KW-0547">Nucleotide-binding</keyword>
<proteinExistence type="predicted"/>